<organism evidence="2 3">
    <name type="scientific">Defluviitalea saccharophila</name>
    <dbReference type="NCBI Taxonomy" id="879970"/>
    <lineage>
        <taxon>Bacteria</taxon>
        <taxon>Bacillati</taxon>
        <taxon>Bacillota</taxon>
        <taxon>Clostridia</taxon>
        <taxon>Lachnospirales</taxon>
        <taxon>Defluviitaleaceae</taxon>
        <taxon>Defluviitalea</taxon>
    </lineage>
</organism>
<evidence type="ECO:0000256" key="1">
    <source>
        <dbReference type="SAM" id="MobiDB-lite"/>
    </source>
</evidence>
<feature type="region of interest" description="Disordered" evidence="1">
    <location>
        <begin position="1"/>
        <end position="25"/>
    </location>
</feature>
<name>A0ABZ2Y970_9FIRM</name>
<reference evidence="2 3" key="1">
    <citation type="submission" date="2023-03" db="EMBL/GenBank/DDBJ databases">
        <title>Novel Species.</title>
        <authorList>
            <person name="Ma S."/>
        </authorList>
    </citation>
    <scope>NUCLEOTIDE SEQUENCE [LARGE SCALE GENOMIC DNA]</scope>
    <source>
        <strain evidence="2 3">LIND6LT2</strain>
    </source>
</reference>
<accession>A0ABZ2Y970</accession>
<gene>
    <name evidence="2" type="ORF">QBE51_06530</name>
</gene>
<evidence type="ECO:0000313" key="3">
    <source>
        <dbReference type="Proteomes" id="UP001486565"/>
    </source>
</evidence>
<keyword evidence="3" id="KW-1185">Reference proteome</keyword>
<evidence type="ECO:0000313" key="2">
    <source>
        <dbReference type="EMBL" id="WZL71169.1"/>
    </source>
</evidence>
<dbReference type="RefSeq" id="WP_341878133.1">
    <property type="nucleotide sequence ID" value="NZ_CP121687.1"/>
</dbReference>
<feature type="compositionally biased region" description="Polar residues" evidence="1">
    <location>
        <begin position="1"/>
        <end position="10"/>
    </location>
</feature>
<dbReference type="EMBL" id="CP121687">
    <property type="protein sequence ID" value="WZL71169.1"/>
    <property type="molecule type" value="Genomic_DNA"/>
</dbReference>
<dbReference type="Proteomes" id="UP001486565">
    <property type="component" value="Chromosome"/>
</dbReference>
<proteinExistence type="predicted"/>
<sequence>MKIKNANNLAGTGRKKCNGNGNGNNNAVLPTNIKDVLKLLADEDVKIVLKSGKCEDIEILRVNGNLLVAETEDDNTKFVDIDCICEVIAEPEDVIEALFKQNRCTC</sequence>
<protein>
    <submittedName>
        <fullName evidence="2">Uncharacterized protein</fullName>
    </submittedName>
</protein>